<feature type="compositionally biased region" description="Basic residues" evidence="1">
    <location>
        <begin position="214"/>
        <end position="228"/>
    </location>
</feature>
<sequence length="276" mass="31187">MNSKQAEIWLAVLYTGSMIFSVTSVVSLVTTWQNWVVTLDGCIDVDCGCILYGINTFRTFLGGDEKLCHFAAYALTPITVISLCLGAYHGYRCCIHKNLDDPKQINRGQVRNLNGYVVVHVKKRVAFKRWMPIGFLAALVCCLSLAHAVVITDGYYKTCEQYRRNLIQLLGSRGREILKDRLDSGLRAGKVAVQNRTEGIHSRTLPLEAETQRSTRKSGNGRKCRCRRKMSEKEQRSRKRRTFCQDLFDGDGVAAHDKHLPQVTVGFLRRVVDLGE</sequence>
<keyword evidence="2" id="KW-0812">Transmembrane</keyword>
<evidence type="ECO:0000256" key="2">
    <source>
        <dbReference type="SAM" id="Phobius"/>
    </source>
</evidence>
<dbReference type="EMBL" id="KQ980353">
    <property type="protein sequence ID" value="KYN16359.1"/>
    <property type="molecule type" value="Genomic_DNA"/>
</dbReference>
<dbReference type="AlphaFoldDB" id="A0A151J2R7"/>
<protein>
    <submittedName>
        <fullName evidence="3">Uncharacterized protein</fullName>
    </submittedName>
</protein>
<feature type="region of interest" description="Disordered" evidence="1">
    <location>
        <begin position="208"/>
        <end position="233"/>
    </location>
</feature>
<keyword evidence="4" id="KW-1185">Reference proteome</keyword>
<gene>
    <name evidence="3" type="ORF">ALC57_11389</name>
</gene>
<keyword evidence="2" id="KW-1133">Transmembrane helix</keyword>
<keyword evidence="2" id="KW-0472">Membrane</keyword>
<reference evidence="3 4" key="1">
    <citation type="submission" date="2015-09" db="EMBL/GenBank/DDBJ databases">
        <title>Trachymyrmex cornetzi WGS genome.</title>
        <authorList>
            <person name="Nygaard S."/>
            <person name="Hu H."/>
            <person name="Boomsma J."/>
            <person name="Zhang G."/>
        </authorList>
    </citation>
    <scope>NUCLEOTIDE SEQUENCE [LARGE SCALE GENOMIC DNA]</scope>
    <source>
        <strain evidence="3">Tcor2-1</strain>
        <tissue evidence="3">Whole body</tissue>
    </source>
</reference>
<proteinExistence type="predicted"/>
<evidence type="ECO:0000313" key="3">
    <source>
        <dbReference type="EMBL" id="KYN16359.1"/>
    </source>
</evidence>
<evidence type="ECO:0000313" key="4">
    <source>
        <dbReference type="Proteomes" id="UP000078492"/>
    </source>
</evidence>
<feature type="transmembrane region" description="Helical" evidence="2">
    <location>
        <begin position="7"/>
        <end position="29"/>
    </location>
</feature>
<evidence type="ECO:0000256" key="1">
    <source>
        <dbReference type="SAM" id="MobiDB-lite"/>
    </source>
</evidence>
<accession>A0A151J2R7</accession>
<feature type="transmembrane region" description="Helical" evidence="2">
    <location>
        <begin position="70"/>
        <end position="88"/>
    </location>
</feature>
<feature type="transmembrane region" description="Helical" evidence="2">
    <location>
        <begin position="133"/>
        <end position="156"/>
    </location>
</feature>
<dbReference type="Proteomes" id="UP000078492">
    <property type="component" value="Unassembled WGS sequence"/>
</dbReference>
<organism evidence="3 4">
    <name type="scientific">Trachymyrmex cornetzi</name>
    <dbReference type="NCBI Taxonomy" id="471704"/>
    <lineage>
        <taxon>Eukaryota</taxon>
        <taxon>Metazoa</taxon>
        <taxon>Ecdysozoa</taxon>
        <taxon>Arthropoda</taxon>
        <taxon>Hexapoda</taxon>
        <taxon>Insecta</taxon>
        <taxon>Pterygota</taxon>
        <taxon>Neoptera</taxon>
        <taxon>Endopterygota</taxon>
        <taxon>Hymenoptera</taxon>
        <taxon>Apocrita</taxon>
        <taxon>Aculeata</taxon>
        <taxon>Formicoidea</taxon>
        <taxon>Formicidae</taxon>
        <taxon>Myrmicinae</taxon>
        <taxon>Trachymyrmex</taxon>
    </lineage>
</organism>
<name>A0A151J2R7_9HYME</name>